<dbReference type="SUPFAM" id="SSF52799">
    <property type="entry name" value="(Phosphotyrosine protein) phosphatases II"/>
    <property type="match status" value="1"/>
</dbReference>
<evidence type="ECO:0000313" key="6">
    <source>
        <dbReference type="RefSeq" id="XP_013778636.1"/>
    </source>
</evidence>
<dbReference type="PROSITE" id="PS50056">
    <property type="entry name" value="TYR_PHOSPHATASE_2"/>
    <property type="match status" value="1"/>
</dbReference>
<dbReference type="PROSITE" id="PS50054">
    <property type="entry name" value="TYR_PHOSPHATASE_DUAL"/>
    <property type="match status" value="1"/>
</dbReference>
<name>A0ABM1BBF9_LIMPO</name>
<keyword evidence="5" id="KW-1185">Reference proteome</keyword>
<evidence type="ECO:0000313" key="7">
    <source>
        <dbReference type="RefSeq" id="XP_013778639.1"/>
    </source>
</evidence>
<keyword evidence="2" id="KW-0904">Protein phosphatase</keyword>
<dbReference type="PRINTS" id="PR01908">
    <property type="entry name" value="ADSPHPHTASE"/>
</dbReference>
<dbReference type="PROSITE" id="PS00383">
    <property type="entry name" value="TYR_PHOSPHATASE_1"/>
    <property type="match status" value="1"/>
</dbReference>
<dbReference type="InterPro" id="IPR016130">
    <property type="entry name" value="Tyr_Pase_AS"/>
</dbReference>
<dbReference type="InterPro" id="IPR029021">
    <property type="entry name" value="Prot-tyrosine_phosphatase-like"/>
</dbReference>
<evidence type="ECO:0000256" key="2">
    <source>
        <dbReference type="ARBA" id="ARBA00022912"/>
    </source>
</evidence>
<dbReference type="RefSeq" id="XP_022246340.1">
    <property type="nucleotide sequence ID" value="XM_022390632.1"/>
</dbReference>
<sequence>MEQQNLLQELQELSSYSKYLVANINSTENGSHLPEKRNSQDWFPMKEERCLGYRSDIRPDLHIFVAEVIPRLFIGSQDVAEDLNLLHQMNVTHILNVATGVPNVFEEEFIYKRIGILDLPEANIRMFFDGCFQFIDDGLQEGGVLVHCNAGVSRSATLVIGYLMNREKLCLDEAFGKVKSVRPFIKPNVGFMEQLRQYEKELYENAID</sequence>
<dbReference type="RefSeq" id="XP_022246342.1">
    <property type="nucleotide sequence ID" value="XM_022390634.1"/>
</dbReference>
<dbReference type="Pfam" id="PF00782">
    <property type="entry name" value="DSPc"/>
    <property type="match status" value="1"/>
</dbReference>
<evidence type="ECO:0000313" key="9">
    <source>
        <dbReference type="RefSeq" id="XP_022246341.1"/>
    </source>
</evidence>
<dbReference type="SMART" id="SM00195">
    <property type="entry name" value="DSPc"/>
    <property type="match status" value="1"/>
</dbReference>
<evidence type="ECO:0000313" key="10">
    <source>
        <dbReference type="RefSeq" id="XP_022246342.1"/>
    </source>
</evidence>
<evidence type="ECO:0000259" key="3">
    <source>
        <dbReference type="PROSITE" id="PS50054"/>
    </source>
</evidence>
<dbReference type="GeneID" id="106463187"/>
<proteinExistence type="predicted"/>
<evidence type="ECO:0000313" key="8">
    <source>
        <dbReference type="RefSeq" id="XP_022246340.1"/>
    </source>
</evidence>
<reference evidence="6 7" key="1">
    <citation type="submission" date="2025-05" db="UniProtKB">
        <authorList>
            <consortium name="RefSeq"/>
        </authorList>
    </citation>
    <scope>IDENTIFICATION</scope>
    <source>
        <tissue evidence="6 7">Muscle</tissue>
    </source>
</reference>
<evidence type="ECO:0000259" key="4">
    <source>
        <dbReference type="PROSITE" id="PS50056"/>
    </source>
</evidence>
<dbReference type="Proteomes" id="UP000694941">
    <property type="component" value="Unplaced"/>
</dbReference>
<evidence type="ECO:0000313" key="5">
    <source>
        <dbReference type="Proteomes" id="UP000694941"/>
    </source>
</evidence>
<gene>
    <name evidence="6 7 8 9 10 11" type="primary">LOC106463187</name>
</gene>
<dbReference type="InterPro" id="IPR020422">
    <property type="entry name" value="TYR_PHOSPHATASE_DUAL_dom"/>
</dbReference>
<protein>
    <submittedName>
        <fullName evidence="6 7">Dual specificity protein phosphatase 19-like</fullName>
    </submittedName>
</protein>
<accession>A0ABM1BBF9</accession>
<dbReference type="RefSeq" id="XP_022246341.1">
    <property type="nucleotide sequence ID" value="XM_022390633.1"/>
</dbReference>
<dbReference type="RefSeq" id="XP_022246343.1">
    <property type="nucleotide sequence ID" value="XM_022390635.1"/>
</dbReference>
<dbReference type="InterPro" id="IPR000387">
    <property type="entry name" value="Tyr_Pase_dom"/>
</dbReference>
<evidence type="ECO:0000256" key="1">
    <source>
        <dbReference type="ARBA" id="ARBA00022801"/>
    </source>
</evidence>
<dbReference type="InterPro" id="IPR000340">
    <property type="entry name" value="Dual-sp_phosphatase_cat-dom"/>
</dbReference>
<feature type="domain" description="Tyrosine specific protein phosphatases" evidence="4">
    <location>
        <begin position="125"/>
        <end position="183"/>
    </location>
</feature>
<feature type="domain" description="Tyrosine-protein phosphatase" evidence="3">
    <location>
        <begin position="64"/>
        <end position="204"/>
    </location>
</feature>
<keyword evidence="1" id="KW-0378">Hydrolase</keyword>
<dbReference type="PANTHER" id="PTHR46377:SF1">
    <property type="entry name" value="DUAL SPECIFICITY PROTEIN PHOSPHATASE 19"/>
    <property type="match status" value="1"/>
</dbReference>
<dbReference type="Gene3D" id="3.90.190.10">
    <property type="entry name" value="Protein tyrosine phosphatase superfamily"/>
    <property type="match status" value="1"/>
</dbReference>
<dbReference type="RefSeq" id="XP_013778636.1">
    <property type="nucleotide sequence ID" value="XM_013923182.2"/>
</dbReference>
<organism evidence="5 6">
    <name type="scientific">Limulus polyphemus</name>
    <name type="common">Atlantic horseshoe crab</name>
    <dbReference type="NCBI Taxonomy" id="6850"/>
    <lineage>
        <taxon>Eukaryota</taxon>
        <taxon>Metazoa</taxon>
        <taxon>Ecdysozoa</taxon>
        <taxon>Arthropoda</taxon>
        <taxon>Chelicerata</taxon>
        <taxon>Merostomata</taxon>
        <taxon>Xiphosura</taxon>
        <taxon>Limulidae</taxon>
        <taxon>Limulus</taxon>
    </lineage>
</organism>
<dbReference type="RefSeq" id="XP_013778639.1">
    <property type="nucleotide sequence ID" value="XM_013923185.2"/>
</dbReference>
<dbReference type="PANTHER" id="PTHR46377">
    <property type="entry name" value="DUAL SPECIFICITY PROTEIN PHOSPHATASE 19"/>
    <property type="match status" value="1"/>
</dbReference>
<evidence type="ECO:0000313" key="11">
    <source>
        <dbReference type="RefSeq" id="XP_022246343.1"/>
    </source>
</evidence>